<dbReference type="EMBL" id="JARTLO010000002">
    <property type="protein sequence ID" value="MDK4764824.1"/>
    <property type="molecule type" value="Genomic_DNA"/>
</dbReference>
<evidence type="ECO:0000313" key="4">
    <source>
        <dbReference type="Proteomes" id="UP001173597"/>
    </source>
</evidence>
<evidence type="ECO:0000313" key="5">
    <source>
        <dbReference type="Proteomes" id="UP001174748"/>
    </source>
</evidence>
<name>A0AAW6X1Z7_9GAMM</name>
<dbReference type="Proteomes" id="UP001173597">
    <property type="component" value="Unassembled WGS sequence"/>
</dbReference>
<evidence type="ECO:0000256" key="1">
    <source>
        <dbReference type="ARBA" id="ARBA00023251"/>
    </source>
</evidence>
<proteinExistence type="predicted"/>
<keyword evidence="5" id="KW-1185">Reference proteome</keyword>
<dbReference type="InterPro" id="IPR000335">
    <property type="entry name" value="Bleomycin-R"/>
</dbReference>
<protein>
    <submittedName>
        <fullName evidence="2">Glyoxalase superfamily protein</fullName>
    </submittedName>
</protein>
<dbReference type="RefSeq" id="WP_220035413.1">
    <property type="nucleotide sequence ID" value="NZ_CAYETX010000001.1"/>
</dbReference>
<keyword evidence="1" id="KW-0046">Antibiotic resistance</keyword>
<accession>A0AAW6X1Z7</accession>
<evidence type="ECO:0000313" key="2">
    <source>
        <dbReference type="EMBL" id="MDK4764824.1"/>
    </source>
</evidence>
<gene>
    <name evidence="2" type="ORF">P9854_03230</name>
    <name evidence="3" type="ORF">P9921_23175</name>
</gene>
<dbReference type="Proteomes" id="UP001174748">
    <property type="component" value="Unassembled WGS sequence"/>
</dbReference>
<dbReference type="GO" id="GO:0046677">
    <property type="term" value="P:response to antibiotic"/>
    <property type="evidence" value="ECO:0007669"/>
    <property type="project" value="UniProtKB-KW"/>
</dbReference>
<reference evidence="2" key="1">
    <citation type="submission" date="2023-01" db="EMBL/GenBank/DDBJ databases">
        <title>Genomic dissection of endemic carbapenem resistance: metallo-beta-lactamase gene dissemination through clonal, plasmid and integron transfer pathways.</title>
        <authorList>
            <person name="Macesic N."/>
        </authorList>
    </citation>
    <scope>NUCLEOTIDE SEQUENCE</scope>
    <source>
        <strain evidence="3">CPO382</strain>
        <strain evidence="2">CPO573</strain>
    </source>
</reference>
<organism evidence="2 4">
    <name type="scientific">Serratia nevei</name>
    <dbReference type="NCBI Taxonomy" id="2703794"/>
    <lineage>
        <taxon>Bacteria</taxon>
        <taxon>Pseudomonadati</taxon>
        <taxon>Pseudomonadota</taxon>
        <taxon>Gammaproteobacteria</taxon>
        <taxon>Enterobacterales</taxon>
        <taxon>Yersiniaceae</taxon>
        <taxon>Serratia</taxon>
    </lineage>
</organism>
<dbReference type="Pfam" id="PF19581">
    <property type="entry name" value="Glyoxalase_7"/>
    <property type="match status" value="1"/>
</dbReference>
<dbReference type="AlphaFoldDB" id="A0AAW6X1Z7"/>
<dbReference type="EMBL" id="JARTOI010000058">
    <property type="protein sequence ID" value="MDK5173353.1"/>
    <property type="molecule type" value="Genomic_DNA"/>
</dbReference>
<comment type="caution">
    <text evidence="2">The sequence shown here is derived from an EMBL/GenBank/DDBJ whole genome shotgun (WGS) entry which is preliminary data.</text>
</comment>
<sequence length="49" mass="5721">MTTFFSTIPMAHVFSGDKTKAFYLNFLGDTLECEHRFSKENIPSRDNLY</sequence>
<evidence type="ECO:0000313" key="3">
    <source>
        <dbReference type="EMBL" id="MDK5173353.1"/>
    </source>
</evidence>